<evidence type="ECO:0000313" key="13">
    <source>
        <dbReference type="EMBL" id="VAX10393.1"/>
    </source>
</evidence>
<evidence type="ECO:0000256" key="10">
    <source>
        <dbReference type="ARBA" id="ARBA00049339"/>
    </source>
</evidence>
<dbReference type="AlphaFoldDB" id="A0A3B1BEC6"/>
<dbReference type="PROSITE" id="PS00178">
    <property type="entry name" value="AA_TRNA_LIGASE_I"/>
    <property type="match status" value="1"/>
</dbReference>
<evidence type="ECO:0000256" key="8">
    <source>
        <dbReference type="ARBA" id="ARBA00022917"/>
    </source>
</evidence>
<keyword evidence="4" id="KW-0963">Cytoplasm</keyword>
<dbReference type="SUPFAM" id="SSF47323">
    <property type="entry name" value="Anticodon-binding domain of a subclass of class I aminoacyl-tRNA synthetases"/>
    <property type="match status" value="1"/>
</dbReference>
<evidence type="ECO:0000256" key="4">
    <source>
        <dbReference type="ARBA" id="ARBA00022490"/>
    </source>
</evidence>
<dbReference type="InterPro" id="IPR036695">
    <property type="entry name" value="Arg-tRNA-synth_N_sf"/>
</dbReference>
<comment type="similarity">
    <text evidence="2">Belongs to the class-I aminoacyl-tRNA synthetase family.</text>
</comment>
<dbReference type="HAMAP" id="MF_00123">
    <property type="entry name" value="Arg_tRNA_synth"/>
    <property type="match status" value="1"/>
</dbReference>
<gene>
    <name evidence="13" type="ORF">MNBD_GAMMA26-171</name>
</gene>
<dbReference type="PANTHER" id="PTHR11956:SF5">
    <property type="entry name" value="ARGININE--TRNA LIGASE, CYTOPLASMIC"/>
    <property type="match status" value="1"/>
</dbReference>
<dbReference type="EC" id="6.1.1.19" evidence="3"/>
<sequence>MKAQIQQLVSQALEQLAADGVLPAAQLPQPIIERTRDIAHGDFACNVAMVLAKVARCRPRDLAEKIVATIPASRRVTKVEIAGPGFINFYLAPDAYQELIPEILRQGYGFGRSGIGAGKRVQVEFVSANPTGPLHVGHGRGAAYGATVADLLEAVGFEVHREYYVNDAGRQMDILAASVWLRYLGLCGENFTFPSNGYKGDYVLDIAAILHQEHGDDYCQPANQVFSGVPADEAETNPEGDKEAHIDALVLKAKELLGDIRYRYVFGLGLTNILDDIQQDLEEFGVGYEKWYSERSLMESGAVNKVVERLRKSGHMYEKDGAQWFRSTDYGDEKDRVVERDNGQTTYFASDIAYHADKLERGFDRVIDVWGADHHGYVPRVKAALEALGDDPTKLDVLLVQFANLYRNGQKVQMSTRSGSFVTLRELRDEVGRDACRFFYVMRKCEQHLDFDLDLAKSQSSDNPVYYVQYGHARVCSVLRQAAEKSISVAITKGATNLEQLTEDHEQAILRTLSRYPEVVEAAALNEEPHQLVHYLRELAQDFHTYYNAHQFLVDDAVLRDARIKLILGVKQILCNGLNLLGVSAPERM</sequence>
<dbReference type="Gene3D" id="3.30.1360.70">
    <property type="entry name" value="Arginyl tRNA synthetase N-terminal domain"/>
    <property type="match status" value="1"/>
</dbReference>
<dbReference type="GO" id="GO:0006420">
    <property type="term" value="P:arginyl-tRNA aminoacylation"/>
    <property type="evidence" value="ECO:0007669"/>
    <property type="project" value="InterPro"/>
</dbReference>
<dbReference type="Gene3D" id="1.10.730.10">
    <property type="entry name" value="Isoleucyl-tRNA Synthetase, Domain 1"/>
    <property type="match status" value="1"/>
</dbReference>
<dbReference type="SUPFAM" id="SSF55190">
    <property type="entry name" value="Arginyl-tRNA synthetase (ArgRS), N-terminal 'additional' domain"/>
    <property type="match status" value="1"/>
</dbReference>
<protein>
    <recommendedName>
        <fullName evidence="3">arginine--tRNA ligase</fullName>
        <ecNumber evidence="3">6.1.1.19</ecNumber>
    </recommendedName>
</protein>
<keyword evidence="8" id="KW-0648">Protein biosynthesis</keyword>
<keyword evidence="6" id="KW-0547">Nucleotide-binding</keyword>
<keyword evidence="5 13" id="KW-0436">Ligase</keyword>
<dbReference type="InterPro" id="IPR001278">
    <property type="entry name" value="Arg-tRNA-ligase"/>
</dbReference>
<reference evidence="13" key="1">
    <citation type="submission" date="2018-06" db="EMBL/GenBank/DDBJ databases">
        <authorList>
            <person name="Zhirakovskaya E."/>
        </authorList>
    </citation>
    <scope>NUCLEOTIDE SEQUENCE</scope>
</reference>
<dbReference type="GO" id="GO:0004814">
    <property type="term" value="F:arginine-tRNA ligase activity"/>
    <property type="evidence" value="ECO:0007669"/>
    <property type="project" value="UniProtKB-EC"/>
</dbReference>
<comment type="catalytic activity">
    <reaction evidence="10">
        <text>tRNA(Arg) + L-arginine + ATP = L-arginyl-tRNA(Arg) + AMP + diphosphate</text>
        <dbReference type="Rhea" id="RHEA:20301"/>
        <dbReference type="Rhea" id="RHEA-COMP:9658"/>
        <dbReference type="Rhea" id="RHEA-COMP:9673"/>
        <dbReference type="ChEBI" id="CHEBI:30616"/>
        <dbReference type="ChEBI" id="CHEBI:32682"/>
        <dbReference type="ChEBI" id="CHEBI:33019"/>
        <dbReference type="ChEBI" id="CHEBI:78442"/>
        <dbReference type="ChEBI" id="CHEBI:78513"/>
        <dbReference type="ChEBI" id="CHEBI:456215"/>
        <dbReference type="EC" id="6.1.1.19"/>
    </reaction>
</comment>
<dbReference type="PANTHER" id="PTHR11956">
    <property type="entry name" value="ARGINYL-TRNA SYNTHETASE"/>
    <property type="match status" value="1"/>
</dbReference>
<dbReference type="Pfam" id="PF00750">
    <property type="entry name" value="tRNA-synt_1d"/>
    <property type="match status" value="2"/>
</dbReference>
<dbReference type="CDD" id="cd00671">
    <property type="entry name" value="ArgRS_core"/>
    <property type="match status" value="1"/>
</dbReference>
<dbReference type="GO" id="GO:0005737">
    <property type="term" value="C:cytoplasm"/>
    <property type="evidence" value="ECO:0007669"/>
    <property type="project" value="UniProtKB-SubCell"/>
</dbReference>
<accession>A0A3B1BEC6</accession>
<evidence type="ECO:0000256" key="7">
    <source>
        <dbReference type="ARBA" id="ARBA00022840"/>
    </source>
</evidence>
<feature type="domain" description="DALR anticodon binding" evidence="11">
    <location>
        <begin position="468"/>
        <end position="589"/>
    </location>
</feature>
<evidence type="ECO:0000256" key="6">
    <source>
        <dbReference type="ARBA" id="ARBA00022741"/>
    </source>
</evidence>
<evidence type="ECO:0000256" key="3">
    <source>
        <dbReference type="ARBA" id="ARBA00012837"/>
    </source>
</evidence>
<comment type="subcellular location">
    <subcellularLocation>
        <location evidence="1">Cytoplasm</location>
    </subcellularLocation>
</comment>
<dbReference type="SUPFAM" id="SSF52374">
    <property type="entry name" value="Nucleotidylyl transferase"/>
    <property type="match status" value="1"/>
</dbReference>
<evidence type="ECO:0000256" key="5">
    <source>
        <dbReference type="ARBA" id="ARBA00022598"/>
    </source>
</evidence>
<evidence type="ECO:0000259" key="12">
    <source>
        <dbReference type="SMART" id="SM01016"/>
    </source>
</evidence>
<dbReference type="SMART" id="SM01016">
    <property type="entry name" value="Arg_tRNA_synt_N"/>
    <property type="match status" value="1"/>
</dbReference>
<feature type="domain" description="Arginyl tRNA synthetase N-terminal" evidence="12">
    <location>
        <begin position="3"/>
        <end position="91"/>
    </location>
</feature>
<proteinExistence type="inferred from homology"/>
<dbReference type="InterPro" id="IPR014729">
    <property type="entry name" value="Rossmann-like_a/b/a_fold"/>
</dbReference>
<evidence type="ECO:0000256" key="9">
    <source>
        <dbReference type="ARBA" id="ARBA00023146"/>
    </source>
</evidence>
<dbReference type="InterPro" id="IPR001412">
    <property type="entry name" value="aa-tRNA-synth_I_CS"/>
</dbReference>
<dbReference type="Pfam" id="PF05746">
    <property type="entry name" value="DALR_1"/>
    <property type="match status" value="1"/>
</dbReference>
<evidence type="ECO:0000256" key="2">
    <source>
        <dbReference type="ARBA" id="ARBA00005594"/>
    </source>
</evidence>
<dbReference type="FunFam" id="3.30.1360.70:FF:000003">
    <property type="entry name" value="Arginine--tRNA ligase"/>
    <property type="match status" value="1"/>
</dbReference>
<name>A0A3B1BEC6_9ZZZZ</name>
<dbReference type="PRINTS" id="PR01038">
    <property type="entry name" value="TRNASYNTHARG"/>
</dbReference>
<keyword evidence="7" id="KW-0067">ATP-binding</keyword>
<dbReference type="Pfam" id="PF03485">
    <property type="entry name" value="Arg_tRNA_synt_N"/>
    <property type="match status" value="1"/>
</dbReference>
<keyword evidence="9 13" id="KW-0030">Aminoacyl-tRNA synthetase</keyword>
<evidence type="ECO:0000259" key="11">
    <source>
        <dbReference type="SMART" id="SM00836"/>
    </source>
</evidence>
<organism evidence="13">
    <name type="scientific">hydrothermal vent metagenome</name>
    <dbReference type="NCBI Taxonomy" id="652676"/>
    <lineage>
        <taxon>unclassified sequences</taxon>
        <taxon>metagenomes</taxon>
        <taxon>ecological metagenomes</taxon>
    </lineage>
</organism>
<dbReference type="FunFam" id="1.10.730.10:FF:000008">
    <property type="entry name" value="Arginine--tRNA ligase"/>
    <property type="match status" value="1"/>
</dbReference>
<dbReference type="InterPro" id="IPR005148">
    <property type="entry name" value="Arg-tRNA-synth_N"/>
</dbReference>
<dbReference type="GO" id="GO:0005524">
    <property type="term" value="F:ATP binding"/>
    <property type="evidence" value="ECO:0007669"/>
    <property type="project" value="UniProtKB-KW"/>
</dbReference>
<dbReference type="Gene3D" id="3.40.50.620">
    <property type="entry name" value="HUPs"/>
    <property type="match status" value="1"/>
</dbReference>
<dbReference type="EMBL" id="UOFX01000071">
    <property type="protein sequence ID" value="VAX10393.1"/>
    <property type="molecule type" value="Genomic_DNA"/>
</dbReference>
<dbReference type="InterPro" id="IPR009080">
    <property type="entry name" value="tRNAsynth_Ia_anticodon-bd"/>
</dbReference>
<dbReference type="InterPro" id="IPR035684">
    <property type="entry name" value="ArgRS_core"/>
</dbReference>
<dbReference type="SMART" id="SM00836">
    <property type="entry name" value="DALR_1"/>
    <property type="match status" value="1"/>
</dbReference>
<dbReference type="InterPro" id="IPR008909">
    <property type="entry name" value="DALR_anticod-bd"/>
</dbReference>
<dbReference type="NCBIfam" id="TIGR00456">
    <property type="entry name" value="argS"/>
    <property type="match status" value="1"/>
</dbReference>
<evidence type="ECO:0000256" key="1">
    <source>
        <dbReference type="ARBA" id="ARBA00004496"/>
    </source>
</evidence>